<dbReference type="GeneID" id="92865397"/>
<evidence type="ECO:0000313" key="6">
    <source>
        <dbReference type="Proteomes" id="UP000261208"/>
    </source>
</evidence>
<keyword evidence="5" id="KW-1185">Reference proteome</keyword>
<reference evidence="5 6" key="1">
    <citation type="submission" date="2018-08" db="EMBL/GenBank/DDBJ databases">
        <title>A genome reference for cultivated species of the human gut microbiota.</title>
        <authorList>
            <person name="Zou Y."/>
            <person name="Xue W."/>
            <person name="Luo G."/>
        </authorList>
    </citation>
    <scope>NUCLEOTIDE SEQUENCE [LARGE SCALE GENOMIC DNA]</scope>
    <source>
        <strain evidence="3 8">AF19-4AC</strain>
        <strain evidence="4 7">AF36-1BH</strain>
        <strain evidence="2 5">OM02-12</strain>
        <strain evidence="1 6">TF11-11</strain>
    </source>
</reference>
<comment type="caution">
    <text evidence="2">The sequence shown here is derived from an EMBL/GenBank/DDBJ whole genome shotgun (WGS) entry which is preliminary data.</text>
</comment>
<gene>
    <name evidence="3" type="ORF">DWX53_05460</name>
    <name evidence="4" type="ORF">DWZ98_04505</name>
    <name evidence="2" type="ORF">DXB12_06650</name>
    <name evidence="1" type="ORF">DXD10_11265</name>
</gene>
<dbReference type="Proteomes" id="UP000283630">
    <property type="component" value="Unassembled WGS sequence"/>
</dbReference>
<evidence type="ECO:0000313" key="7">
    <source>
        <dbReference type="Proteomes" id="UP000283325"/>
    </source>
</evidence>
<dbReference type="EMBL" id="QSQQ01000015">
    <property type="protein sequence ID" value="RGK46404.1"/>
    <property type="molecule type" value="Genomic_DNA"/>
</dbReference>
<sequence length="148" mass="17184">MPAFIMGGNVMGTALVMEHANALAQMIVSEKDKLFDERVEALVKLYRRAEFYLKQGFLESIVCEFHRKKVEMIMQAETKGEITEILKLSKPHFDGKKFVYTSPYAVEEEELLLWSLTSLQGPLRDEGYRRYRELFEKCLPEMAEKIPA</sequence>
<organism evidence="2 5">
    <name type="scientific">Dorea formicigenerans</name>
    <dbReference type="NCBI Taxonomy" id="39486"/>
    <lineage>
        <taxon>Bacteria</taxon>
        <taxon>Bacillati</taxon>
        <taxon>Bacillota</taxon>
        <taxon>Clostridia</taxon>
        <taxon>Lachnospirales</taxon>
        <taxon>Lachnospiraceae</taxon>
        <taxon>Dorea</taxon>
    </lineage>
</organism>
<dbReference type="AlphaFoldDB" id="A0A3E5GU46"/>
<evidence type="ECO:0000313" key="1">
    <source>
        <dbReference type="EMBL" id="RGK46404.1"/>
    </source>
</evidence>
<proteinExistence type="predicted"/>
<name>A0A3E5GU46_9FIRM</name>
<dbReference type="Proteomes" id="UP000261208">
    <property type="component" value="Unassembled WGS sequence"/>
</dbReference>
<evidence type="ECO:0000313" key="8">
    <source>
        <dbReference type="Proteomes" id="UP000283630"/>
    </source>
</evidence>
<dbReference type="EMBL" id="QRWH01000004">
    <property type="protein sequence ID" value="RGT09965.1"/>
    <property type="molecule type" value="Genomic_DNA"/>
</dbReference>
<evidence type="ECO:0000313" key="5">
    <source>
        <dbReference type="Proteomes" id="UP000261055"/>
    </source>
</evidence>
<dbReference type="EMBL" id="QRPD01000003">
    <property type="protein sequence ID" value="RHL89154.1"/>
    <property type="molecule type" value="Genomic_DNA"/>
</dbReference>
<evidence type="ECO:0000313" key="4">
    <source>
        <dbReference type="EMBL" id="RHL89154.1"/>
    </source>
</evidence>
<protein>
    <submittedName>
        <fullName evidence="2">Uncharacterized protein</fullName>
    </submittedName>
</protein>
<dbReference type="Proteomes" id="UP000283325">
    <property type="component" value="Unassembled WGS sequence"/>
</dbReference>
<evidence type="ECO:0000313" key="2">
    <source>
        <dbReference type="EMBL" id="RGO51573.1"/>
    </source>
</evidence>
<evidence type="ECO:0000313" key="3">
    <source>
        <dbReference type="EMBL" id="RGT09965.1"/>
    </source>
</evidence>
<dbReference type="EMBL" id="QSVQ01000006">
    <property type="protein sequence ID" value="RGO51573.1"/>
    <property type="molecule type" value="Genomic_DNA"/>
</dbReference>
<dbReference type="Proteomes" id="UP000261055">
    <property type="component" value="Unassembled WGS sequence"/>
</dbReference>
<dbReference type="RefSeq" id="WP_005333384.1">
    <property type="nucleotide sequence ID" value="NZ_CP102279.1"/>
</dbReference>
<accession>A0A3E5GU46</accession>